<reference evidence="1 2" key="1">
    <citation type="submission" date="2018-05" db="EMBL/GenBank/DDBJ databases">
        <title>Genomic Encyclopedia of Type Strains, Phase IV (KMG-V): Genome sequencing to study the core and pangenomes of soil and plant-associated prokaryotes.</title>
        <authorList>
            <person name="Whitman W."/>
        </authorList>
    </citation>
    <scope>NUCLEOTIDE SEQUENCE [LARGE SCALE GENOMIC DNA]</scope>
    <source>
        <strain evidence="1 2">SCZa-39</strain>
    </source>
</reference>
<name>A0ABX5KWB5_9BURK</name>
<evidence type="ECO:0000313" key="2">
    <source>
        <dbReference type="Proteomes" id="UP000245712"/>
    </source>
</evidence>
<dbReference type="RefSeq" id="WP_116610705.1">
    <property type="nucleotide sequence ID" value="NZ_QEOB01000004.1"/>
</dbReference>
<sequence length="121" mass="12623">MDASLSALIRSAAGTGAPTLPSSRYYGAATLPYTLANGVAVRYLARRIVPQPTIYPATQGYAVCEGDRLDNLAAKFLGDPLLYWMICDANASVDPDALTAQAGRAVLIPLSSNIPPGARNG</sequence>
<evidence type="ECO:0008006" key="3">
    <source>
        <dbReference type="Google" id="ProtNLM"/>
    </source>
</evidence>
<dbReference type="Proteomes" id="UP000245712">
    <property type="component" value="Unassembled WGS sequence"/>
</dbReference>
<organism evidence="1 2">
    <name type="scientific">Paraburkholderia unamae</name>
    <dbReference type="NCBI Taxonomy" id="219649"/>
    <lineage>
        <taxon>Bacteria</taxon>
        <taxon>Pseudomonadati</taxon>
        <taxon>Pseudomonadota</taxon>
        <taxon>Betaproteobacteria</taxon>
        <taxon>Burkholderiales</taxon>
        <taxon>Burkholderiaceae</taxon>
        <taxon>Paraburkholderia</taxon>
    </lineage>
</organism>
<dbReference type="EMBL" id="QEOB01000004">
    <property type="protein sequence ID" value="PVX85133.1"/>
    <property type="molecule type" value="Genomic_DNA"/>
</dbReference>
<protein>
    <recommendedName>
        <fullName evidence="3">LysM domain-containing protein</fullName>
    </recommendedName>
</protein>
<comment type="caution">
    <text evidence="1">The sequence shown here is derived from an EMBL/GenBank/DDBJ whole genome shotgun (WGS) entry which is preliminary data.</text>
</comment>
<proteinExistence type="predicted"/>
<evidence type="ECO:0000313" key="1">
    <source>
        <dbReference type="EMBL" id="PVX85133.1"/>
    </source>
</evidence>
<gene>
    <name evidence="1" type="ORF">C7402_104377</name>
</gene>
<accession>A0ABX5KWB5</accession>
<keyword evidence="2" id="KW-1185">Reference proteome</keyword>